<dbReference type="AlphaFoldDB" id="A0A4Z2JFD6"/>
<dbReference type="EMBL" id="SRLO01000003">
    <property type="protein sequence ID" value="TNN88969.1"/>
    <property type="molecule type" value="Genomic_DNA"/>
</dbReference>
<feature type="region of interest" description="Disordered" evidence="1">
    <location>
        <begin position="1"/>
        <end position="68"/>
    </location>
</feature>
<sequence length="68" mass="7128">MKCHVASDVGDPLNVSHSDGSIQHLVPGTKSGSPRIKTSFPSSITPGNPVQLNMPSTQHGGRDLVHKS</sequence>
<evidence type="ECO:0000313" key="2">
    <source>
        <dbReference type="EMBL" id="TNN88969.1"/>
    </source>
</evidence>
<name>A0A4Z2JFD6_9TELE</name>
<evidence type="ECO:0000256" key="1">
    <source>
        <dbReference type="SAM" id="MobiDB-lite"/>
    </source>
</evidence>
<proteinExistence type="predicted"/>
<reference evidence="2 3" key="1">
    <citation type="submission" date="2019-03" db="EMBL/GenBank/DDBJ databases">
        <title>First draft genome of Liparis tanakae, snailfish: a comprehensive survey of snailfish specific genes.</title>
        <authorList>
            <person name="Kim W."/>
            <person name="Song I."/>
            <person name="Jeong J.-H."/>
            <person name="Kim D."/>
            <person name="Kim S."/>
            <person name="Ryu S."/>
            <person name="Song J.Y."/>
            <person name="Lee S.K."/>
        </authorList>
    </citation>
    <scope>NUCLEOTIDE SEQUENCE [LARGE SCALE GENOMIC DNA]</scope>
    <source>
        <tissue evidence="2">Muscle</tissue>
    </source>
</reference>
<gene>
    <name evidence="2" type="ORF">EYF80_000847</name>
</gene>
<organism evidence="2 3">
    <name type="scientific">Liparis tanakae</name>
    <name type="common">Tanaka's snailfish</name>
    <dbReference type="NCBI Taxonomy" id="230148"/>
    <lineage>
        <taxon>Eukaryota</taxon>
        <taxon>Metazoa</taxon>
        <taxon>Chordata</taxon>
        <taxon>Craniata</taxon>
        <taxon>Vertebrata</taxon>
        <taxon>Euteleostomi</taxon>
        <taxon>Actinopterygii</taxon>
        <taxon>Neopterygii</taxon>
        <taxon>Teleostei</taxon>
        <taxon>Neoteleostei</taxon>
        <taxon>Acanthomorphata</taxon>
        <taxon>Eupercaria</taxon>
        <taxon>Perciformes</taxon>
        <taxon>Cottioidei</taxon>
        <taxon>Cottales</taxon>
        <taxon>Liparidae</taxon>
        <taxon>Liparis</taxon>
    </lineage>
</organism>
<accession>A0A4Z2JFD6</accession>
<dbReference type="Proteomes" id="UP000314294">
    <property type="component" value="Unassembled WGS sequence"/>
</dbReference>
<keyword evidence="3" id="KW-1185">Reference proteome</keyword>
<evidence type="ECO:0000313" key="3">
    <source>
        <dbReference type="Proteomes" id="UP000314294"/>
    </source>
</evidence>
<feature type="compositionally biased region" description="Polar residues" evidence="1">
    <location>
        <begin position="39"/>
        <end position="59"/>
    </location>
</feature>
<protein>
    <submittedName>
        <fullName evidence="2">Uncharacterized protein</fullName>
    </submittedName>
</protein>
<comment type="caution">
    <text evidence="2">The sequence shown here is derived from an EMBL/GenBank/DDBJ whole genome shotgun (WGS) entry which is preliminary data.</text>
</comment>